<dbReference type="Gramene" id="MELO3C029696.2.1">
    <property type="protein sequence ID" value="MELO3C029696.2.1"/>
    <property type="gene ID" value="MELO3C029696.2"/>
</dbReference>
<accession>A0A9I9E743</accession>
<proteinExistence type="predicted"/>
<organism evidence="1">
    <name type="scientific">Cucumis melo</name>
    <name type="common">Muskmelon</name>
    <dbReference type="NCBI Taxonomy" id="3656"/>
    <lineage>
        <taxon>Eukaryota</taxon>
        <taxon>Viridiplantae</taxon>
        <taxon>Streptophyta</taxon>
        <taxon>Embryophyta</taxon>
        <taxon>Tracheophyta</taxon>
        <taxon>Spermatophyta</taxon>
        <taxon>Magnoliopsida</taxon>
        <taxon>eudicotyledons</taxon>
        <taxon>Gunneridae</taxon>
        <taxon>Pentapetalae</taxon>
        <taxon>rosids</taxon>
        <taxon>fabids</taxon>
        <taxon>Cucurbitales</taxon>
        <taxon>Cucurbitaceae</taxon>
        <taxon>Benincaseae</taxon>
        <taxon>Cucumis</taxon>
    </lineage>
</organism>
<evidence type="ECO:0000313" key="1">
    <source>
        <dbReference type="EnsemblPlants" id="MELO3C029696.2.1"/>
    </source>
</evidence>
<dbReference type="AlphaFoldDB" id="A0A9I9E743"/>
<sequence length="98" mass="11373">MLSTWKGFRGDNHRHIKKFSDLEEARANPPIECWNSSSKPLQNVLNRSLETRYARPFWVDNRATQKVLVEAPSPSPKRLVVALCLHMSKRCTRERLGN</sequence>
<evidence type="ECO:0008006" key="2">
    <source>
        <dbReference type="Google" id="ProtNLM"/>
    </source>
</evidence>
<name>A0A9I9E743_CUCME</name>
<reference evidence="1" key="1">
    <citation type="submission" date="2023-03" db="UniProtKB">
        <authorList>
            <consortium name="EnsemblPlants"/>
        </authorList>
    </citation>
    <scope>IDENTIFICATION</scope>
</reference>
<protein>
    <recommendedName>
        <fullName evidence="2">CACTA en-spm transposon protein</fullName>
    </recommendedName>
</protein>
<dbReference type="EnsemblPlants" id="MELO3C029696.2.1">
    <property type="protein sequence ID" value="MELO3C029696.2.1"/>
    <property type="gene ID" value="MELO3C029696.2"/>
</dbReference>